<dbReference type="PANTHER" id="PTHR43008:SF8">
    <property type="entry name" value="BENZIL REDUCTASE ((S)-BENZOIN FORMING) IRC24"/>
    <property type="match status" value="1"/>
</dbReference>
<sequence length="250" mass="27050">MTSKVFIVTGASKGLGAAVVEHLLAQSHKVVVTARSEDLLRKLKDAHPDQVEYVAGDITSTGIAERLTELAVKSFGKIDGVVINHGILEPEKFATASLEDTKRLYDINFFSYIAMAKASLNEVKKTQGCILWVSSGAALKPYVAWSTYGSSKAAINSIASHLAIEEPDITSITIGPGRVDTDMQATLRLKGKDTMDEKQYQSFVDAFQQGALLKPEQPGTVIAKFVASPSRELSGKYLVWNSPELAVYQG</sequence>
<dbReference type="EMBL" id="JOKZ01000587">
    <property type="protein sequence ID" value="KKO97333.1"/>
    <property type="molecule type" value="Genomic_DNA"/>
</dbReference>
<accession>A0A0F9ZW26</accession>
<dbReference type="InterPro" id="IPR036291">
    <property type="entry name" value="NAD(P)-bd_dom_sf"/>
</dbReference>
<comment type="similarity">
    <text evidence="1">Belongs to the short-chain dehydrogenases/reductases (SDR) family.</text>
</comment>
<reference evidence="5" key="1">
    <citation type="journal article" date="2015" name="Genome Announc.">
        <title>Draft whole-genome sequence of the biocontrol agent Trichoderma harzianum T6776.</title>
        <authorList>
            <person name="Baroncelli R."/>
            <person name="Piaggeschi G."/>
            <person name="Fiorini L."/>
            <person name="Bertolini E."/>
            <person name="Zapparata A."/>
            <person name="Pe M.E."/>
            <person name="Sarrocco S."/>
            <person name="Vannacci G."/>
        </authorList>
    </citation>
    <scope>NUCLEOTIDE SEQUENCE [LARGE SCALE GENOMIC DNA]</scope>
    <source>
        <strain evidence="5">T6776</strain>
    </source>
</reference>
<dbReference type="Proteomes" id="UP000034112">
    <property type="component" value="Unassembled WGS sequence"/>
</dbReference>
<dbReference type="SUPFAM" id="SSF51735">
    <property type="entry name" value="NAD(P)-binding Rossmann-fold domains"/>
    <property type="match status" value="1"/>
</dbReference>
<dbReference type="PANTHER" id="PTHR43008">
    <property type="entry name" value="BENZIL REDUCTASE"/>
    <property type="match status" value="1"/>
</dbReference>
<keyword evidence="2" id="KW-0521">NADP</keyword>
<dbReference type="GO" id="GO:0050664">
    <property type="term" value="F:oxidoreductase activity, acting on NAD(P)H, oxygen as acceptor"/>
    <property type="evidence" value="ECO:0007669"/>
    <property type="project" value="TreeGrafter"/>
</dbReference>
<evidence type="ECO:0000256" key="1">
    <source>
        <dbReference type="ARBA" id="ARBA00006484"/>
    </source>
</evidence>
<dbReference type="InterPro" id="IPR020904">
    <property type="entry name" value="Sc_DH/Rdtase_CS"/>
</dbReference>
<proteinExistence type="inferred from homology"/>
<protein>
    <recommendedName>
        <fullName evidence="6">Short-chain dehydrogenase</fullName>
    </recommendedName>
</protein>
<dbReference type="Pfam" id="PF00106">
    <property type="entry name" value="adh_short"/>
    <property type="match status" value="1"/>
</dbReference>
<dbReference type="InterPro" id="IPR002347">
    <property type="entry name" value="SDR_fam"/>
</dbReference>
<name>A0A0F9ZW26_TRIHA</name>
<comment type="caution">
    <text evidence="4">The sequence shown here is derived from an EMBL/GenBank/DDBJ whole genome shotgun (WGS) entry which is preliminary data.</text>
</comment>
<dbReference type="Gene3D" id="3.40.50.720">
    <property type="entry name" value="NAD(P)-binding Rossmann-like Domain"/>
    <property type="match status" value="1"/>
</dbReference>
<dbReference type="PRINTS" id="PR00081">
    <property type="entry name" value="GDHRDH"/>
</dbReference>
<evidence type="ECO:0000313" key="5">
    <source>
        <dbReference type="Proteomes" id="UP000034112"/>
    </source>
</evidence>
<evidence type="ECO:0000313" key="4">
    <source>
        <dbReference type="EMBL" id="KKO97333.1"/>
    </source>
</evidence>
<dbReference type="OrthoDB" id="153074at2759"/>
<evidence type="ECO:0008006" key="6">
    <source>
        <dbReference type="Google" id="ProtNLM"/>
    </source>
</evidence>
<keyword evidence="3" id="KW-0560">Oxidoreductase</keyword>
<organism evidence="4 5">
    <name type="scientific">Trichoderma harzianum</name>
    <name type="common">Hypocrea lixii</name>
    <dbReference type="NCBI Taxonomy" id="5544"/>
    <lineage>
        <taxon>Eukaryota</taxon>
        <taxon>Fungi</taxon>
        <taxon>Dikarya</taxon>
        <taxon>Ascomycota</taxon>
        <taxon>Pezizomycotina</taxon>
        <taxon>Sordariomycetes</taxon>
        <taxon>Hypocreomycetidae</taxon>
        <taxon>Hypocreales</taxon>
        <taxon>Hypocreaceae</taxon>
        <taxon>Trichoderma</taxon>
    </lineage>
</organism>
<evidence type="ECO:0000256" key="2">
    <source>
        <dbReference type="ARBA" id="ARBA00022857"/>
    </source>
</evidence>
<gene>
    <name evidence="4" type="ORF">THAR02_10568</name>
</gene>
<dbReference type="PROSITE" id="PS00061">
    <property type="entry name" value="ADH_SHORT"/>
    <property type="match status" value="1"/>
</dbReference>
<dbReference type="AlphaFoldDB" id="A0A0F9ZW26"/>
<evidence type="ECO:0000256" key="3">
    <source>
        <dbReference type="ARBA" id="ARBA00023002"/>
    </source>
</evidence>
<dbReference type="OMA" id="SHVDEWR"/>
<dbReference type="FunFam" id="3.40.50.720:FF:000281">
    <property type="entry name" value="Uncharacterized oxidoreductase YIR035C"/>
    <property type="match status" value="1"/>
</dbReference>